<reference evidence="2 3" key="1">
    <citation type="submission" date="2017-12" db="EMBL/GenBank/DDBJ databases">
        <title>Draft genome sequence of Ralstonia pickettii 52.</title>
        <authorList>
            <person name="Zheng B."/>
        </authorList>
    </citation>
    <scope>NUCLEOTIDE SEQUENCE [LARGE SCALE GENOMIC DNA]</scope>
    <source>
        <strain evidence="2 3">52</strain>
    </source>
</reference>
<evidence type="ECO:0000256" key="1">
    <source>
        <dbReference type="SAM" id="Phobius"/>
    </source>
</evidence>
<dbReference type="RefSeq" id="WP_102064709.1">
    <property type="nucleotide sequence ID" value="NZ_PKQE01000001.1"/>
</dbReference>
<feature type="transmembrane region" description="Helical" evidence="1">
    <location>
        <begin position="12"/>
        <end position="33"/>
    </location>
</feature>
<organism evidence="2 3">
    <name type="scientific">Ralstonia pickettii</name>
    <name type="common">Burkholderia pickettii</name>
    <dbReference type="NCBI Taxonomy" id="329"/>
    <lineage>
        <taxon>Bacteria</taxon>
        <taxon>Pseudomonadati</taxon>
        <taxon>Pseudomonadota</taxon>
        <taxon>Betaproteobacteria</taxon>
        <taxon>Burkholderiales</taxon>
        <taxon>Burkholderiaceae</taxon>
        <taxon>Ralstonia</taxon>
    </lineage>
</organism>
<comment type="caution">
    <text evidence="2">The sequence shown here is derived from an EMBL/GenBank/DDBJ whole genome shotgun (WGS) entry which is preliminary data.</text>
</comment>
<evidence type="ECO:0000313" key="2">
    <source>
        <dbReference type="EMBL" id="PLC44230.1"/>
    </source>
</evidence>
<dbReference type="AlphaFoldDB" id="A0A2N4TWZ2"/>
<sequence length="63" mass="6776">MPVRPHVTHQHGVILLEALVALAVLSLAAAAMFRALDYLEATSQAAHALAVEARAQTNQMETR</sequence>
<keyword evidence="1" id="KW-1133">Transmembrane helix</keyword>
<proteinExistence type="predicted"/>
<accession>A0A2N4TWZ2</accession>
<keyword evidence="1" id="KW-0812">Transmembrane</keyword>
<dbReference type="EMBL" id="PKQE01000001">
    <property type="protein sequence ID" value="PLC44230.1"/>
    <property type="molecule type" value="Genomic_DNA"/>
</dbReference>
<name>A0A2N4TWZ2_RALPI</name>
<protein>
    <submittedName>
        <fullName evidence="2">Type II secretion system protein</fullName>
    </submittedName>
</protein>
<keyword evidence="1" id="KW-0472">Membrane</keyword>
<gene>
    <name evidence="2" type="ORF">C0Q88_05915</name>
</gene>
<dbReference type="Proteomes" id="UP000234456">
    <property type="component" value="Unassembled WGS sequence"/>
</dbReference>
<evidence type="ECO:0000313" key="3">
    <source>
        <dbReference type="Proteomes" id="UP000234456"/>
    </source>
</evidence>